<evidence type="ECO:0000313" key="1">
    <source>
        <dbReference type="EMBL" id="UPT92351.1"/>
    </source>
</evidence>
<organism evidence="1 2">
    <name type="scientific">Bradyrhizobium barranii subsp. apii</name>
    <dbReference type="NCBI Taxonomy" id="2819348"/>
    <lineage>
        <taxon>Bacteria</taxon>
        <taxon>Pseudomonadati</taxon>
        <taxon>Pseudomonadota</taxon>
        <taxon>Alphaproteobacteria</taxon>
        <taxon>Hyphomicrobiales</taxon>
        <taxon>Nitrobacteraceae</taxon>
        <taxon>Bradyrhizobium</taxon>
        <taxon>Bradyrhizobium barranii</taxon>
    </lineage>
</organism>
<dbReference type="RefSeq" id="WP_166107172.1">
    <property type="nucleotide sequence ID" value="NZ_CP096257.1"/>
</dbReference>
<protein>
    <submittedName>
        <fullName evidence="1">Uncharacterized protein</fullName>
    </submittedName>
</protein>
<sequence>MTQHDFAQVARRFAVAILARGEVQAATGDHHTVHDETAAVPAADPQRILLAGFDVAEPKDRTCSRRRDQPDRLPRLQFDIELVVDARPLTTRQIHERLEGTSEDYNFDAAHRMLVKRLQGSRVIYRWRPKTWWILGSNRGC</sequence>
<keyword evidence="1" id="KW-0614">Plasmid</keyword>
<evidence type="ECO:0000313" key="2">
    <source>
        <dbReference type="Proteomes" id="UP000551709"/>
    </source>
</evidence>
<proteinExistence type="predicted"/>
<accession>A0A8T5VSK4</accession>
<gene>
    <name evidence="1" type="ORF">HAP41_0000049530</name>
</gene>
<dbReference type="Proteomes" id="UP000551709">
    <property type="component" value="Plasmid pBb1S5b"/>
</dbReference>
<reference evidence="1" key="1">
    <citation type="journal article" date="2017" name="Syst. Appl. Microbiol.">
        <title>Soybeans inoculated with root zone soils of Canadian native legumes harbour diverse and novel Bradyrhizobium spp. that possess agricultural potential.</title>
        <authorList>
            <person name="Bromfield E.S.P."/>
            <person name="Cloutier S."/>
            <person name="Tambong J.T."/>
            <person name="Tran Thi T.V."/>
        </authorList>
    </citation>
    <scope>NUCLEOTIDE SEQUENCE</scope>
    <source>
        <strain evidence="1">1S5</strain>
    </source>
</reference>
<name>A0A8T5VSK4_9BRAD</name>
<reference evidence="1" key="2">
    <citation type="submission" date="2022-04" db="EMBL/GenBank/DDBJ databases">
        <authorList>
            <person name="Bromfield E.S.P."/>
            <person name="Cloutier S."/>
        </authorList>
    </citation>
    <scope>NUCLEOTIDE SEQUENCE</scope>
    <source>
        <strain evidence="1">1S5</strain>
        <plasmid evidence="1">pBb1S5b</plasmid>
    </source>
</reference>
<dbReference type="AlphaFoldDB" id="A0A8T5VSK4"/>
<dbReference type="EMBL" id="CP096257">
    <property type="protein sequence ID" value="UPT92351.1"/>
    <property type="molecule type" value="Genomic_DNA"/>
</dbReference>
<geneLocation type="plasmid" evidence="1 2">
    <name>pBb1S5b</name>
</geneLocation>